<name>A0A0K1Q4B8_9BACT</name>
<gene>
    <name evidence="1" type="ORF">AKJ09_07349</name>
</gene>
<dbReference type="RefSeq" id="WP_275936661.1">
    <property type="nucleotide sequence ID" value="NZ_CP012333.1"/>
</dbReference>
<keyword evidence="2" id="KW-1185">Reference proteome</keyword>
<reference evidence="1 2" key="1">
    <citation type="submission" date="2015-08" db="EMBL/GenBank/DDBJ databases">
        <authorList>
            <person name="Babu N.S."/>
            <person name="Beckwith C.J."/>
            <person name="Beseler K.G."/>
            <person name="Brison A."/>
            <person name="Carone J.V."/>
            <person name="Caskin T.P."/>
            <person name="Diamond M."/>
            <person name="Durham M.E."/>
            <person name="Foxe J.M."/>
            <person name="Go M."/>
            <person name="Henderson B.A."/>
            <person name="Jones I.B."/>
            <person name="McGettigan J.A."/>
            <person name="Micheletti S.J."/>
            <person name="Nasrallah M.E."/>
            <person name="Ortiz D."/>
            <person name="Piller C.R."/>
            <person name="Privatt S.R."/>
            <person name="Schneider S.L."/>
            <person name="Sharp S."/>
            <person name="Smith T.C."/>
            <person name="Stanton J.D."/>
            <person name="Ullery H.E."/>
            <person name="Wilson R.J."/>
            <person name="Serrano M.G."/>
            <person name="Buck G."/>
            <person name="Lee V."/>
            <person name="Wang Y."/>
            <person name="Carvalho R."/>
            <person name="Voegtly L."/>
            <person name="Shi R."/>
            <person name="Duckworth R."/>
            <person name="Johnson A."/>
            <person name="Loviza R."/>
            <person name="Walstead R."/>
            <person name="Shah Z."/>
            <person name="Kiflezghi M."/>
            <person name="Wade K."/>
            <person name="Ball S.L."/>
            <person name="Bradley K.W."/>
            <person name="Asai D.J."/>
            <person name="Bowman C.A."/>
            <person name="Russell D.A."/>
            <person name="Pope W.H."/>
            <person name="Jacobs-Sera D."/>
            <person name="Hendrix R.W."/>
            <person name="Hatfull G.F."/>
        </authorList>
    </citation>
    <scope>NUCLEOTIDE SEQUENCE [LARGE SCALE GENOMIC DNA]</scope>
    <source>
        <strain evidence="1 2">DSM 27648</strain>
    </source>
</reference>
<evidence type="ECO:0000313" key="2">
    <source>
        <dbReference type="Proteomes" id="UP000064967"/>
    </source>
</evidence>
<dbReference type="AlphaFoldDB" id="A0A0K1Q4B8"/>
<accession>A0A0K1Q4B8</accession>
<organism evidence="1 2">
    <name type="scientific">Labilithrix luteola</name>
    <dbReference type="NCBI Taxonomy" id="1391654"/>
    <lineage>
        <taxon>Bacteria</taxon>
        <taxon>Pseudomonadati</taxon>
        <taxon>Myxococcota</taxon>
        <taxon>Polyangia</taxon>
        <taxon>Polyangiales</taxon>
        <taxon>Labilitrichaceae</taxon>
        <taxon>Labilithrix</taxon>
    </lineage>
</organism>
<protein>
    <submittedName>
        <fullName evidence="1">Uncharacterized protein</fullName>
    </submittedName>
</protein>
<sequence length="43" mass="4837">MASSYQNYANISSAIISDGIVPIPIWVVMTMNLTETYTRDRRG</sequence>
<evidence type="ECO:0000313" key="1">
    <source>
        <dbReference type="EMBL" id="AKV00686.1"/>
    </source>
</evidence>
<dbReference type="KEGG" id="llu:AKJ09_07349"/>
<dbReference type="EMBL" id="CP012333">
    <property type="protein sequence ID" value="AKV00686.1"/>
    <property type="molecule type" value="Genomic_DNA"/>
</dbReference>
<dbReference type="Proteomes" id="UP000064967">
    <property type="component" value="Chromosome"/>
</dbReference>
<proteinExistence type="predicted"/>